<protein>
    <submittedName>
        <fullName evidence="2">Uncharacterized protein</fullName>
    </submittedName>
</protein>
<evidence type="ECO:0000313" key="3">
    <source>
        <dbReference type="Proteomes" id="UP000593571"/>
    </source>
</evidence>
<dbReference type="AlphaFoldDB" id="A0A7J8DXB5"/>
<accession>A0A7J8DXB5</accession>
<name>A0A7J8DXB5_ROUAE</name>
<reference evidence="2 3" key="1">
    <citation type="journal article" date="2020" name="Nature">
        <title>Six reference-quality genomes reveal evolution of bat adaptations.</title>
        <authorList>
            <person name="Jebb D."/>
            <person name="Huang Z."/>
            <person name="Pippel M."/>
            <person name="Hughes G.M."/>
            <person name="Lavrichenko K."/>
            <person name="Devanna P."/>
            <person name="Winkler S."/>
            <person name="Jermiin L.S."/>
            <person name="Skirmuntt E.C."/>
            <person name="Katzourakis A."/>
            <person name="Burkitt-Gray L."/>
            <person name="Ray D.A."/>
            <person name="Sullivan K.A.M."/>
            <person name="Roscito J.G."/>
            <person name="Kirilenko B.M."/>
            <person name="Davalos L.M."/>
            <person name="Corthals A.P."/>
            <person name="Power M.L."/>
            <person name="Jones G."/>
            <person name="Ransome R.D."/>
            <person name="Dechmann D.K.N."/>
            <person name="Locatelli A.G."/>
            <person name="Puechmaille S.J."/>
            <person name="Fedrigo O."/>
            <person name="Jarvis E.D."/>
            <person name="Hiller M."/>
            <person name="Vernes S.C."/>
            <person name="Myers E.W."/>
            <person name="Teeling E.C."/>
        </authorList>
    </citation>
    <scope>NUCLEOTIDE SEQUENCE [LARGE SCALE GENOMIC DNA]</scope>
    <source>
        <strain evidence="2">MRouAeg1</strain>
        <tissue evidence="2">Muscle</tissue>
    </source>
</reference>
<proteinExistence type="predicted"/>
<comment type="caution">
    <text evidence="2">The sequence shown here is derived from an EMBL/GenBank/DDBJ whole genome shotgun (WGS) entry which is preliminary data.</text>
</comment>
<feature type="region of interest" description="Disordered" evidence="1">
    <location>
        <begin position="66"/>
        <end position="98"/>
    </location>
</feature>
<sequence length="204" mass="22467">MASASLSQSLSSRQNLQHDKESETTVNRWPLFKKTAESRHVLVRRLFIKRDLGRLWTARCRPPRTPGLCSRASPSHTLTGEGGRAAGTPARSPSRANGFSGRARVCTRVFQGSCVSRRAFCSQSDTLHVGRTAPDLGRTNPARRRVPARAPHPGRLESLCVADRRPRRCPAWRAARPALPSCPGVGEDLGTRSRTATRPPRGFR</sequence>
<gene>
    <name evidence="2" type="ORF">HJG63_008332</name>
</gene>
<evidence type="ECO:0000256" key="1">
    <source>
        <dbReference type="SAM" id="MobiDB-lite"/>
    </source>
</evidence>
<dbReference type="Proteomes" id="UP000593571">
    <property type="component" value="Unassembled WGS sequence"/>
</dbReference>
<feature type="region of interest" description="Disordered" evidence="1">
    <location>
        <begin position="1"/>
        <end position="24"/>
    </location>
</feature>
<dbReference type="EMBL" id="JACASE010000011">
    <property type="protein sequence ID" value="KAF6427848.1"/>
    <property type="molecule type" value="Genomic_DNA"/>
</dbReference>
<feature type="region of interest" description="Disordered" evidence="1">
    <location>
        <begin position="183"/>
        <end position="204"/>
    </location>
</feature>
<feature type="compositionally biased region" description="Low complexity" evidence="1">
    <location>
        <begin position="1"/>
        <end position="15"/>
    </location>
</feature>
<organism evidence="2 3">
    <name type="scientific">Rousettus aegyptiacus</name>
    <name type="common">Egyptian fruit bat</name>
    <name type="synonym">Pteropus aegyptiacus</name>
    <dbReference type="NCBI Taxonomy" id="9407"/>
    <lineage>
        <taxon>Eukaryota</taxon>
        <taxon>Metazoa</taxon>
        <taxon>Chordata</taxon>
        <taxon>Craniata</taxon>
        <taxon>Vertebrata</taxon>
        <taxon>Euteleostomi</taxon>
        <taxon>Mammalia</taxon>
        <taxon>Eutheria</taxon>
        <taxon>Laurasiatheria</taxon>
        <taxon>Chiroptera</taxon>
        <taxon>Yinpterochiroptera</taxon>
        <taxon>Pteropodoidea</taxon>
        <taxon>Pteropodidae</taxon>
        <taxon>Rousettinae</taxon>
        <taxon>Rousettus</taxon>
    </lineage>
</organism>
<evidence type="ECO:0000313" key="2">
    <source>
        <dbReference type="EMBL" id="KAF6427848.1"/>
    </source>
</evidence>
<keyword evidence="3" id="KW-1185">Reference proteome</keyword>